<organism evidence="6 7">
    <name type="scientific">Berkelbacteria bacterium GW2011_GWE1_39_12</name>
    <dbReference type="NCBI Taxonomy" id="1618337"/>
    <lineage>
        <taxon>Bacteria</taxon>
        <taxon>Candidatus Berkelbacteria</taxon>
    </lineage>
</organism>
<dbReference type="InterPro" id="IPR025714">
    <property type="entry name" value="Methyltranfer_dom"/>
</dbReference>
<dbReference type="EMBL" id="CP011213">
    <property type="protein sequence ID" value="AKM82009.1"/>
    <property type="molecule type" value="Genomic_DNA"/>
</dbReference>
<dbReference type="CDD" id="cd02440">
    <property type="entry name" value="AdoMet_MTases"/>
    <property type="match status" value="1"/>
</dbReference>
<dbReference type="PANTHER" id="PTHR18895:SF74">
    <property type="entry name" value="MTRF1L RELEASE FACTOR GLUTAMINE METHYLTRANSFERASE"/>
    <property type="match status" value="1"/>
</dbReference>
<evidence type="ECO:0000259" key="5">
    <source>
        <dbReference type="Pfam" id="PF17827"/>
    </source>
</evidence>
<dbReference type="NCBIfam" id="TIGR03534">
    <property type="entry name" value="RF_mod_PrmC"/>
    <property type="match status" value="1"/>
</dbReference>
<dbReference type="InterPro" id="IPR029063">
    <property type="entry name" value="SAM-dependent_MTases_sf"/>
</dbReference>
<accession>A0A0G4B2C6</accession>
<feature type="domain" description="Release factor glutamine methyltransferase N-terminal" evidence="5">
    <location>
        <begin position="7"/>
        <end position="75"/>
    </location>
</feature>
<reference evidence="6 7" key="1">
    <citation type="journal article" date="2015" name="Nature">
        <title>rRNA introns, odd ribosomes, and small enigmatic genomes across a large radiation of phyla.</title>
        <authorList>
            <person name="Brown C.T."/>
            <person name="Hug L.A."/>
            <person name="Thomas B.C."/>
            <person name="Sharon I."/>
            <person name="Castelle C.J."/>
            <person name="Singh A."/>
            <person name="Wilkins M.J."/>
            <person name="Williams K.H."/>
            <person name="Banfield J.F."/>
        </authorList>
    </citation>
    <scope>NUCLEOTIDE SEQUENCE [LARGE SCALE GENOMIC DNA]</scope>
</reference>
<dbReference type="KEGG" id="bbgw:UT28_C0001G0198"/>
<name>A0A0G4B2C6_9BACT</name>
<dbReference type="InterPro" id="IPR040758">
    <property type="entry name" value="PrmC_N"/>
</dbReference>
<dbReference type="PATRIC" id="fig|1618337.4.peg.195"/>
<gene>
    <name evidence="6" type="ORF">UT28_C0001G0198</name>
</gene>
<keyword evidence="3" id="KW-0949">S-adenosyl-L-methionine</keyword>
<keyword evidence="2 6" id="KW-0808">Transferase</keyword>
<dbReference type="InterPro" id="IPR019874">
    <property type="entry name" value="RF_methyltr_PrmC"/>
</dbReference>
<evidence type="ECO:0000313" key="7">
    <source>
        <dbReference type="Proteomes" id="UP000035648"/>
    </source>
</evidence>
<dbReference type="InterPro" id="IPR004556">
    <property type="entry name" value="HemK-like"/>
</dbReference>
<sequence>MTTKQIYRLSTQKLKEAGIKSSEIDARLLICHALNISPEKFIIDSEKEISFVKIRKINNLIKKRALNIPVAYLTGEKEFFGLNFRVNKNVLIPRPETEWIVEKSIKSVKPKVDKIKVLDMGTGTGNIIISLAINSDADFFACDISADALAVAKQNAKRNNIEEKIKFYESDLFSNKKLKQKFNLIIANLPYVPKKDKDKSVKFEPVNAIFANDNGSEIIKRFLKQAPNYLQSNGTILIELDPRNANELKSFAKKYFPDQKIGLEEDLAGFLRYLVVEN</sequence>
<dbReference type="Pfam" id="PF17827">
    <property type="entry name" value="PrmC_N"/>
    <property type="match status" value="1"/>
</dbReference>
<keyword evidence="1 6" id="KW-0489">Methyltransferase</keyword>
<dbReference type="SUPFAM" id="SSF53335">
    <property type="entry name" value="S-adenosyl-L-methionine-dependent methyltransferases"/>
    <property type="match status" value="1"/>
</dbReference>
<feature type="domain" description="Methyltransferase" evidence="4">
    <location>
        <begin position="113"/>
        <end position="243"/>
    </location>
</feature>
<evidence type="ECO:0000259" key="4">
    <source>
        <dbReference type="Pfam" id="PF13847"/>
    </source>
</evidence>
<evidence type="ECO:0000256" key="2">
    <source>
        <dbReference type="ARBA" id="ARBA00022679"/>
    </source>
</evidence>
<dbReference type="GO" id="GO:0008276">
    <property type="term" value="F:protein methyltransferase activity"/>
    <property type="evidence" value="ECO:0007669"/>
    <property type="project" value="InterPro"/>
</dbReference>
<dbReference type="PANTHER" id="PTHR18895">
    <property type="entry name" value="HEMK METHYLTRANSFERASE"/>
    <property type="match status" value="1"/>
</dbReference>
<proteinExistence type="predicted"/>
<dbReference type="EC" id="2.1.1.-" evidence="6"/>
<dbReference type="AlphaFoldDB" id="A0A0G4B2C6"/>
<dbReference type="STRING" id="1618337.UT28_C0001G0198"/>
<dbReference type="Pfam" id="PF13847">
    <property type="entry name" value="Methyltransf_31"/>
    <property type="match status" value="1"/>
</dbReference>
<protein>
    <submittedName>
        <fullName evidence="6">Protein-(Glutamine-N5) methyltransferase, release factor glutamine methyltransferase</fullName>
        <ecNumber evidence="6">2.1.1.-</ecNumber>
    </submittedName>
</protein>
<dbReference type="Gene3D" id="3.40.50.150">
    <property type="entry name" value="Vaccinia Virus protein VP39"/>
    <property type="match status" value="1"/>
</dbReference>
<dbReference type="GO" id="GO:0032259">
    <property type="term" value="P:methylation"/>
    <property type="evidence" value="ECO:0007669"/>
    <property type="project" value="UniProtKB-KW"/>
</dbReference>
<evidence type="ECO:0000256" key="3">
    <source>
        <dbReference type="ARBA" id="ARBA00022691"/>
    </source>
</evidence>
<evidence type="ECO:0000313" key="6">
    <source>
        <dbReference type="EMBL" id="AKM82009.1"/>
    </source>
</evidence>
<evidence type="ECO:0000256" key="1">
    <source>
        <dbReference type="ARBA" id="ARBA00022603"/>
    </source>
</evidence>
<dbReference type="NCBIfam" id="TIGR00536">
    <property type="entry name" value="hemK_fam"/>
    <property type="match status" value="1"/>
</dbReference>
<dbReference type="Gene3D" id="1.10.8.10">
    <property type="entry name" value="DNA helicase RuvA subunit, C-terminal domain"/>
    <property type="match status" value="1"/>
</dbReference>
<dbReference type="InterPro" id="IPR050320">
    <property type="entry name" value="N5-glutamine_MTase"/>
</dbReference>
<dbReference type="Proteomes" id="UP000035648">
    <property type="component" value="Chromosome"/>
</dbReference>